<dbReference type="PANTHER" id="PTHR45947">
    <property type="entry name" value="SULFOQUINOVOSYL TRANSFERASE SQD2"/>
    <property type="match status" value="1"/>
</dbReference>
<comment type="caution">
    <text evidence="5">The sequence shown here is derived from an EMBL/GenBank/DDBJ whole genome shotgun (WGS) entry which is preliminary data.</text>
</comment>
<dbReference type="InterPro" id="IPR001296">
    <property type="entry name" value="Glyco_trans_1"/>
</dbReference>
<evidence type="ECO:0000313" key="6">
    <source>
        <dbReference type="Proteomes" id="UP000230886"/>
    </source>
</evidence>
<organism evidence="5 6">
    <name type="scientific">Rhodococcus qingshengii</name>
    <dbReference type="NCBI Taxonomy" id="334542"/>
    <lineage>
        <taxon>Bacteria</taxon>
        <taxon>Bacillati</taxon>
        <taxon>Actinomycetota</taxon>
        <taxon>Actinomycetes</taxon>
        <taxon>Mycobacteriales</taxon>
        <taxon>Nocardiaceae</taxon>
        <taxon>Rhodococcus</taxon>
        <taxon>Rhodococcus erythropolis group</taxon>
    </lineage>
</organism>
<dbReference type="EMBL" id="NOVD01000033">
    <property type="protein sequence ID" value="PCK24274.1"/>
    <property type="molecule type" value="Genomic_DNA"/>
</dbReference>
<feature type="domain" description="Glycosyltransferase subfamily 4-like N-terminal" evidence="4">
    <location>
        <begin position="22"/>
        <end position="180"/>
    </location>
</feature>
<protein>
    <submittedName>
        <fullName evidence="5">Glycosyltransferase family 4 protein</fullName>
    </submittedName>
</protein>
<dbReference type="SUPFAM" id="SSF53756">
    <property type="entry name" value="UDP-Glycosyltransferase/glycogen phosphorylase"/>
    <property type="match status" value="1"/>
</dbReference>
<gene>
    <name evidence="5" type="ORF">CHR55_26695</name>
</gene>
<feature type="domain" description="Glycosyl transferase family 1" evidence="3">
    <location>
        <begin position="190"/>
        <end position="322"/>
    </location>
</feature>
<dbReference type="Pfam" id="PF13439">
    <property type="entry name" value="Glyco_transf_4"/>
    <property type="match status" value="1"/>
</dbReference>
<dbReference type="InterPro" id="IPR050194">
    <property type="entry name" value="Glycosyltransferase_grp1"/>
</dbReference>
<dbReference type="Gene3D" id="3.40.50.2000">
    <property type="entry name" value="Glycogen Phosphorylase B"/>
    <property type="match status" value="2"/>
</dbReference>
<evidence type="ECO:0000256" key="2">
    <source>
        <dbReference type="ARBA" id="ARBA00022679"/>
    </source>
</evidence>
<evidence type="ECO:0000256" key="1">
    <source>
        <dbReference type="ARBA" id="ARBA00022676"/>
    </source>
</evidence>
<evidence type="ECO:0000259" key="3">
    <source>
        <dbReference type="Pfam" id="PF00534"/>
    </source>
</evidence>
<dbReference type="Proteomes" id="UP000230886">
    <property type="component" value="Unassembled WGS sequence"/>
</dbReference>
<sequence length="377" mass="40455">MSALRIALIASSRYPVNQPFAGGLEAHVWHLAAALRKAGHDVTLFAGHGSDPQLACELIDARPAPISTAARTDISMPAEYFMQEHHAYLDLMLRLARDYAESFDIIHNHSLHYLPVAMASTLSAPVLTTLHTPPTPWLESAIAAGGSPGRFAAVSRFTADSWKQAAGDVDVVHNGVDTDQWRQGPGGHRLIWFGRIVPEKGAHHAIAAARESGMPLVLAGPISDHTYFRERIEPQLGGSVRYLGHLVTDDLAAAVGMSAVALVTPHWDEPYGLVVAEALACGTPVVAYRRGGIPEILTPDCGRLVPADDVAALSVAIGEAKQLARPPARARAVNHCSERRMVDRYVALYNQMYSAPTISGTSTAETVPSATTRRVGR</sequence>
<accession>A0A2A5J3U0</accession>
<name>A0A2A5J3U0_RHOSG</name>
<dbReference type="GO" id="GO:1901137">
    <property type="term" value="P:carbohydrate derivative biosynthetic process"/>
    <property type="evidence" value="ECO:0007669"/>
    <property type="project" value="UniProtKB-ARBA"/>
</dbReference>
<dbReference type="GO" id="GO:1903509">
    <property type="term" value="P:liposaccharide metabolic process"/>
    <property type="evidence" value="ECO:0007669"/>
    <property type="project" value="UniProtKB-ARBA"/>
</dbReference>
<dbReference type="RefSeq" id="WP_024488202.1">
    <property type="nucleotide sequence ID" value="NZ_NOVD01000033.1"/>
</dbReference>
<keyword evidence="2 5" id="KW-0808">Transferase</keyword>
<dbReference type="Pfam" id="PF00534">
    <property type="entry name" value="Glycos_transf_1"/>
    <property type="match status" value="1"/>
</dbReference>
<dbReference type="CDD" id="cd03802">
    <property type="entry name" value="GT4_AviGT4-like"/>
    <property type="match status" value="1"/>
</dbReference>
<keyword evidence="1" id="KW-0328">Glycosyltransferase</keyword>
<evidence type="ECO:0000259" key="4">
    <source>
        <dbReference type="Pfam" id="PF13439"/>
    </source>
</evidence>
<dbReference type="AlphaFoldDB" id="A0A2A5J3U0"/>
<dbReference type="PANTHER" id="PTHR45947:SF3">
    <property type="entry name" value="SULFOQUINOVOSYL TRANSFERASE SQD2"/>
    <property type="match status" value="1"/>
</dbReference>
<dbReference type="GO" id="GO:0016757">
    <property type="term" value="F:glycosyltransferase activity"/>
    <property type="evidence" value="ECO:0007669"/>
    <property type="project" value="UniProtKB-KW"/>
</dbReference>
<evidence type="ECO:0000313" key="5">
    <source>
        <dbReference type="EMBL" id="PCK24274.1"/>
    </source>
</evidence>
<reference evidence="5 6" key="1">
    <citation type="submission" date="2017-07" db="EMBL/GenBank/DDBJ databases">
        <title>Draft sequence of Rhodococcus enclensis 23b-28.</title>
        <authorList>
            <person name="Besaury L."/>
            <person name="Sancelme M."/>
            <person name="Amato P."/>
            <person name="Lallement A."/>
            <person name="Delort A.-M."/>
        </authorList>
    </citation>
    <scope>NUCLEOTIDE SEQUENCE [LARGE SCALE GENOMIC DNA]</scope>
    <source>
        <strain evidence="5 6">23b-28</strain>
    </source>
</reference>
<proteinExistence type="predicted"/>
<dbReference type="InterPro" id="IPR028098">
    <property type="entry name" value="Glyco_trans_4-like_N"/>
</dbReference>